<evidence type="ECO:0000259" key="2">
    <source>
        <dbReference type="Pfam" id="PF13476"/>
    </source>
</evidence>
<organism evidence="3">
    <name type="scientific">Sedimenticola thiotaurini</name>
    <dbReference type="NCBI Taxonomy" id="1543721"/>
    <lineage>
        <taxon>Bacteria</taxon>
        <taxon>Pseudomonadati</taxon>
        <taxon>Pseudomonadota</taxon>
        <taxon>Gammaproteobacteria</taxon>
        <taxon>Chromatiales</taxon>
        <taxon>Sedimenticolaceae</taxon>
        <taxon>Sedimenticola</taxon>
    </lineage>
</organism>
<feature type="coiled-coil region" evidence="1">
    <location>
        <begin position="680"/>
        <end position="787"/>
    </location>
</feature>
<dbReference type="Pfam" id="PF13476">
    <property type="entry name" value="AAA_23"/>
    <property type="match status" value="1"/>
</dbReference>
<dbReference type="Proteomes" id="UP000886251">
    <property type="component" value="Unassembled WGS sequence"/>
</dbReference>
<proteinExistence type="predicted"/>
<protein>
    <recommendedName>
        <fullName evidence="2">Rad50/SbcC-type AAA domain-containing protein</fullName>
    </recommendedName>
</protein>
<feature type="coiled-coil region" evidence="1">
    <location>
        <begin position="835"/>
        <end position="862"/>
    </location>
</feature>
<reference evidence="3" key="1">
    <citation type="journal article" date="2020" name="mSystems">
        <title>Genome- and Community-Level Interaction Insights into Carbon Utilization and Element Cycling Functions of Hydrothermarchaeota in Hydrothermal Sediment.</title>
        <authorList>
            <person name="Zhou Z."/>
            <person name="Liu Y."/>
            <person name="Xu W."/>
            <person name="Pan J."/>
            <person name="Luo Z.H."/>
            <person name="Li M."/>
        </authorList>
    </citation>
    <scope>NUCLEOTIDE SEQUENCE [LARGE SCALE GENOMIC DNA]</scope>
    <source>
        <strain evidence="3">HyVt-443</strain>
    </source>
</reference>
<dbReference type="InterPro" id="IPR038729">
    <property type="entry name" value="Rad50/SbcC_AAA"/>
</dbReference>
<feature type="coiled-coil region" evidence="1">
    <location>
        <begin position="236"/>
        <end position="290"/>
    </location>
</feature>
<evidence type="ECO:0000313" key="3">
    <source>
        <dbReference type="EMBL" id="HEB96615.1"/>
    </source>
</evidence>
<dbReference type="SUPFAM" id="SSF52540">
    <property type="entry name" value="P-loop containing nucleoside triphosphate hydrolases"/>
    <property type="match status" value="2"/>
</dbReference>
<dbReference type="InterPro" id="IPR027417">
    <property type="entry name" value="P-loop_NTPase"/>
</dbReference>
<name>A0A831RPB8_9GAMM</name>
<dbReference type="AlphaFoldDB" id="A0A831RPB8"/>
<evidence type="ECO:0000256" key="1">
    <source>
        <dbReference type="SAM" id="Coils"/>
    </source>
</evidence>
<feature type="domain" description="Rad50/SbcC-type AAA" evidence="2">
    <location>
        <begin position="7"/>
        <end position="281"/>
    </location>
</feature>
<dbReference type="Pfam" id="PF13558">
    <property type="entry name" value="SbcC_Walker_B"/>
    <property type="match status" value="1"/>
</dbReference>
<feature type="coiled-coil region" evidence="1">
    <location>
        <begin position="404"/>
        <end position="431"/>
    </location>
</feature>
<sequence>MRILAIRGRNLASLADPFELDFDAPPLGRTGLFAITGPTGAGKSTLLDALCLALFDRIPRLPGGSGVAVGRAGDDPRLRTRSTDVRSILRRGAGSGWAEVDFVGSDRQRYRARWEVRRARERPDGRLQPQTLLLQELESGQVIGEGKTGTLACIRQRLGLSFEQFRRSVLLAQGDFAAFLRAGAGDRSSLLERITGTTLYSELSRAAFARAGEEEAALRHLRERLQEQSPLDAEQRAGLEREQARLQQQLERTERELQRLRERQRWQRELAALQQALAEAEARHAQATTGWQQAEEMRRELAAVEAAQPLRPLLERVLELEAAVVEARRRRQREDRGREIATGLERRAQRARKVVQGLRSAMEEALERLQPLLQQARERAHRIEEGGQRVDRLAADAGAAAAAAADIEQYIQNISQQIEKQEESIHKYARLMAESPELESLAGRWEQWQEEWHRRSDRLRQRRLEERARLRQMEEELEQARATLAGVERRTAALQERLQRVRDTLDRALEAGSDEQIGQLRRTLQPDVPCPVCGSREHPWAGRTAAGEGGQETLRRELQRLQQEQQGAVSEQEQGRRQVASLDARVEQQQRLLRQIEAEYDDFVGSWIEPVAGLLPRAAVPEGGKTVGMAGAGGIDSGAEWTAHLARRVQAWRDWQQAREQAIAERERLAGQLGGRRLLLQERTALRDRLERELATQREALERLRERNRQLLGGLDVKRIATSMASLMAAIRRRSEAMESVYQEARNRRSLAEQACSHWQALLAGREEELRQAAAALEAALEELGSDRQTLAGQLSRDADWVTARRDQVNRLRESLDRWQTLVSERQQRLQAHLHSGQQAQAAGTEEELDALETRGQALQRSLIELGARLGEDDRRRRRGEALRVELEQQQRRWRCWAEINELIGSHDGKKYRGFAQSLTLDALLGHANLQLRELTRRYLLQRVPGSDLEIQVIDRDMGDEVRSVHSLSGGESFIVSLALALGLASLSSDQVQVESLFIDEGFGTLDQETLDLTIAALDALQSLGRQVGIISHVPALVERIGVRVVVERQGEGRGRVHLEVA</sequence>
<keyword evidence="1" id="KW-0175">Coiled coil</keyword>
<dbReference type="Gene3D" id="3.40.50.300">
    <property type="entry name" value="P-loop containing nucleotide triphosphate hydrolases"/>
    <property type="match status" value="2"/>
</dbReference>
<dbReference type="EMBL" id="DRKP01000105">
    <property type="protein sequence ID" value="HEB96615.1"/>
    <property type="molecule type" value="Genomic_DNA"/>
</dbReference>
<accession>A0A831RPB8</accession>
<dbReference type="PANTHER" id="PTHR32114:SF2">
    <property type="entry name" value="ABC TRANSPORTER ABCH.3"/>
    <property type="match status" value="1"/>
</dbReference>
<feature type="coiled-coil region" evidence="1">
    <location>
        <begin position="456"/>
        <end position="511"/>
    </location>
</feature>
<dbReference type="PANTHER" id="PTHR32114">
    <property type="entry name" value="ABC TRANSPORTER ABCH.3"/>
    <property type="match status" value="1"/>
</dbReference>
<comment type="caution">
    <text evidence="3">The sequence shown here is derived from an EMBL/GenBank/DDBJ whole genome shotgun (WGS) entry which is preliminary data.</text>
</comment>
<feature type="coiled-coil region" evidence="1">
    <location>
        <begin position="551"/>
        <end position="599"/>
    </location>
</feature>
<dbReference type="GO" id="GO:0006302">
    <property type="term" value="P:double-strand break repair"/>
    <property type="evidence" value="ECO:0007669"/>
    <property type="project" value="InterPro"/>
</dbReference>
<gene>
    <name evidence="3" type="ORF">ENI96_09330</name>
</gene>
<dbReference type="GO" id="GO:0016887">
    <property type="term" value="F:ATP hydrolysis activity"/>
    <property type="evidence" value="ECO:0007669"/>
    <property type="project" value="InterPro"/>
</dbReference>